<feature type="compositionally biased region" description="Polar residues" evidence="1">
    <location>
        <begin position="10"/>
        <end position="23"/>
    </location>
</feature>
<feature type="region of interest" description="Disordered" evidence="1">
    <location>
        <begin position="1"/>
        <end position="120"/>
    </location>
</feature>
<gene>
    <name evidence="2" type="ORF">AWRI4619_LOCUS1753</name>
</gene>
<sequence>MPPKVAKKLTASQSQRTISNTQAEPRHTSQEQAAQPDAEIQIDGDNQPDADDPLSSADSNVADVTMASTADGAAASAADTAASSADEVETKVSSKKRPAGKKVPATDGNKRKRKRKHDPTNFQAYIHKSLSIYPILTPFVYIND</sequence>
<dbReference type="EMBL" id="CAIJEN010000002">
    <property type="protein sequence ID" value="CAD0083186.1"/>
    <property type="molecule type" value="Genomic_DNA"/>
</dbReference>
<accession>A0A9N8P679</accession>
<evidence type="ECO:0000256" key="1">
    <source>
        <dbReference type="SAM" id="MobiDB-lite"/>
    </source>
</evidence>
<dbReference type="Proteomes" id="UP000716446">
    <property type="component" value="Unassembled WGS sequence"/>
</dbReference>
<organism evidence="2 3">
    <name type="scientific">Aureobasidium vineae</name>
    <dbReference type="NCBI Taxonomy" id="2773715"/>
    <lineage>
        <taxon>Eukaryota</taxon>
        <taxon>Fungi</taxon>
        <taxon>Dikarya</taxon>
        <taxon>Ascomycota</taxon>
        <taxon>Pezizomycotina</taxon>
        <taxon>Dothideomycetes</taxon>
        <taxon>Dothideomycetidae</taxon>
        <taxon>Dothideales</taxon>
        <taxon>Saccotheciaceae</taxon>
        <taxon>Aureobasidium</taxon>
    </lineage>
</organism>
<protein>
    <submittedName>
        <fullName evidence="2">Uncharacterized protein</fullName>
    </submittedName>
</protein>
<keyword evidence="3" id="KW-1185">Reference proteome</keyword>
<feature type="compositionally biased region" description="Low complexity" evidence="1">
    <location>
        <begin position="67"/>
        <end position="85"/>
    </location>
</feature>
<feature type="compositionally biased region" description="Acidic residues" evidence="1">
    <location>
        <begin position="40"/>
        <end position="52"/>
    </location>
</feature>
<dbReference type="AlphaFoldDB" id="A0A9N8P679"/>
<name>A0A9N8P679_9PEZI</name>
<comment type="caution">
    <text evidence="2">The sequence shown here is derived from an EMBL/GenBank/DDBJ whole genome shotgun (WGS) entry which is preliminary data.</text>
</comment>
<proteinExistence type="predicted"/>
<evidence type="ECO:0000313" key="2">
    <source>
        <dbReference type="EMBL" id="CAD0083186.1"/>
    </source>
</evidence>
<reference evidence="2" key="1">
    <citation type="submission" date="2020-06" db="EMBL/GenBank/DDBJ databases">
        <authorList>
            <person name="Onetto C."/>
        </authorList>
    </citation>
    <scope>NUCLEOTIDE SEQUENCE</scope>
</reference>
<evidence type="ECO:0000313" key="3">
    <source>
        <dbReference type="Proteomes" id="UP000716446"/>
    </source>
</evidence>